<reference evidence="1 2" key="1">
    <citation type="submission" date="2019-02" db="EMBL/GenBank/DDBJ databases">
        <title>Genome sequencing of the rare red list fungi Dentipellis fragilis.</title>
        <authorList>
            <person name="Buettner E."/>
            <person name="Kellner H."/>
        </authorList>
    </citation>
    <scope>NUCLEOTIDE SEQUENCE [LARGE SCALE GENOMIC DNA]</scope>
    <source>
        <strain evidence="1 2">DSM 105465</strain>
    </source>
</reference>
<dbReference type="Proteomes" id="UP000298327">
    <property type="component" value="Unassembled WGS sequence"/>
</dbReference>
<dbReference type="EMBL" id="SEOQ01001241">
    <property type="protein sequence ID" value="TFY52850.1"/>
    <property type="molecule type" value="Genomic_DNA"/>
</dbReference>
<proteinExistence type="predicted"/>
<evidence type="ECO:0000313" key="2">
    <source>
        <dbReference type="Proteomes" id="UP000298327"/>
    </source>
</evidence>
<keyword evidence="2" id="KW-1185">Reference proteome</keyword>
<name>A0A4Y9XRT7_9AGAM</name>
<sequence>MKRSLLDPPESRLPGRKNPGSYLLGTLDGLELREVCFNVLESRCRLPSSSPCLSDAYLRTTKLRNRESFETPLAHTWRASGRGASTYGLFLLFTARASLRLVDPARGDSEEM</sequence>
<comment type="caution">
    <text evidence="1">The sequence shown here is derived from an EMBL/GenBank/DDBJ whole genome shotgun (WGS) entry which is preliminary data.</text>
</comment>
<protein>
    <submittedName>
        <fullName evidence="1">Uncharacterized protein</fullName>
    </submittedName>
</protein>
<evidence type="ECO:0000313" key="1">
    <source>
        <dbReference type="EMBL" id="TFY52850.1"/>
    </source>
</evidence>
<dbReference type="AlphaFoldDB" id="A0A4Y9XRT7"/>
<organism evidence="1 2">
    <name type="scientific">Dentipellis fragilis</name>
    <dbReference type="NCBI Taxonomy" id="205917"/>
    <lineage>
        <taxon>Eukaryota</taxon>
        <taxon>Fungi</taxon>
        <taxon>Dikarya</taxon>
        <taxon>Basidiomycota</taxon>
        <taxon>Agaricomycotina</taxon>
        <taxon>Agaricomycetes</taxon>
        <taxon>Russulales</taxon>
        <taxon>Hericiaceae</taxon>
        <taxon>Dentipellis</taxon>
    </lineage>
</organism>
<gene>
    <name evidence="1" type="ORF">EVG20_g10377</name>
</gene>
<accession>A0A4Y9XRT7</accession>